<gene>
    <name evidence="2" type="ORF">GCM10011614_05560</name>
</gene>
<evidence type="ECO:0000313" key="2">
    <source>
        <dbReference type="EMBL" id="GGY93488.1"/>
    </source>
</evidence>
<name>A0A918PA63_9SPHN</name>
<keyword evidence="3" id="KW-1185">Reference proteome</keyword>
<keyword evidence="1" id="KW-1133">Transmembrane helix</keyword>
<dbReference type="InterPro" id="IPR008621">
    <property type="entry name" value="Cbb3-typ_cyt_oxidase_comp"/>
</dbReference>
<dbReference type="AlphaFoldDB" id="A0A918PA63"/>
<evidence type="ECO:0000313" key="3">
    <source>
        <dbReference type="Proteomes" id="UP000648075"/>
    </source>
</evidence>
<keyword evidence="1" id="KW-0472">Membrane</keyword>
<dbReference type="Proteomes" id="UP000648075">
    <property type="component" value="Unassembled WGS sequence"/>
</dbReference>
<evidence type="ECO:0008006" key="4">
    <source>
        <dbReference type="Google" id="ProtNLM"/>
    </source>
</evidence>
<feature type="transmembrane region" description="Helical" evidence="1">
    <location>
        <begin position="20"/>
        <end position="37"/>
    </location>
</feature>
<dbReference type="RefSeq" id="WP_189619543.1">
    <property type="nucleotide sequence ID" value="NZ_BMZA01000001.1"/>
</dbReference>
<dbReference type="CDD" id="cd01324">
    <property type="entry name" value="cbb3_Oxidase_CcoQ"/>
    <property type="match status" value="1"/>
</dbReference>
<reference evidence="2" key="2">
    <citation type="submission" date="2020-09" db="EMBL/GenBank/DDBJ databases">
        <authorList>
            <person name="Sun Q."/>
            <person name="Kim S."/>
        </authorList>
    </citation>
    <scope>NUCLEOTIDE SEQUENCE</scope>
    <source>
        <strain evidence="2">KCTC 32255</strain>
    </source>
</reference>
<comment type="caution">
    <text evidence="2">The sequence shown here is derived from an EMBL/GenBank/DDBJ whole genome shotgun (WGS) entry which is preliminary data.</text>
</comment>
<proteinExistence type="predicted"/>
<keyword evidence="1" id="KW-0812">Transmembrane</keyword>
<protein>
    <recommendedName>
        <fullName evidence="4">Cbb3-type cytochrome c oxidase subunit 3</fullName>
    </recommendedName>
</protein>
<sequence>MSGSDHSTYELLRQLADSWVLMGMAAIFLVLVVWPFLPGMKRKSDAAATMIFKDENDGQ</sequence>
<accession>A0A918PA63</accession>
<evidence type="ECO:0000256" key="1">
    <source>
        <dbReference type="SAM" id="Phobius"/>
    </source>
</evidence>
<dbReference type="Pfam" id="PF05545">
    <property type="entry name" value="FixQ"/>
    <property type="match status" value="1"/>
</dbReference>
<dbReference type="EMBL" id="BMZA01000001">
    <property type="protein sequence ID" value="GGY93488.1"/>
    <property type="molecule type" value="Genomic_DNA"/>
</dbReference>
<organism evidence="2 3">
    <name type="scientific">Novosphingobium colocasiae</name>
    <dbReference type="NCBI Taxonomy" id="1256513"/>
    <lineage>
        <taxon>Bacteria</taxon>
        <taxon>Pseudomonadati</taxon>
        <taxon>Pseudomonadota</taxon>
        <taxon>Alphaproteobacteria</taxon>
        <taxon>Sphingomonadales</taxon>
        <taxon>Sphingomonadaceae</taxon>
        <taxon>Novosphingobium</taxon>
    </lineage>
</organism>
<reference evidence="2" key="1">
    <citation type="journal article" date="2014" name="Int. J. Syst. Evol. Microbiol.">
        <title>Complete genome sequence of Corynebacterium casei LMG S-19264T (=DSM 44701T), isolated from a smear-ripened cheese.</title>
        <authorList>
            <consortium name="US DOE Joint Genome Institute (JGI-PGF)"/>
            <person name="Walter F."/>
            <person name="Albersmeier A."/>
            <person name="Kalinowski J."/>
            <person name="Ruckert C."/>
        </authorList>
    </citation>
    <scope>NUCLEOTIDE SEQUENCE</scope>
    <source>
        <strain evidence="2">KCTC 32255</strain>
    </source>
</reference>